<dbReference type="InterPro" id="IPR014876">
    <property type="entry name" value="DEK_C"/>
</dbReference>
<evidence type="ECO:0000313" key="4">
    <source>
        <dbReference type="EMBL" id="KAJ2900150.1"/>
    </source>
</evidence>
<evidence type="ECO:0000259" key="3">
    <source>
        <dbReference type="PROSITE" id="PS51998"/>
    </source>
</evidence>
<dbReference type="InterPro" id="IPR019835">
    <property type="entry name" value="SWIB_domain"/>
</dbReference>
<dbReference type="SMART" id="SM00151">
    <property type="entry name" value="SWIB"/>
    <property type="match status" value="1"/>
</dbReference>
<proteinExistence type="predicted"/>
<evidence type="ECO:0000313" key="5">
    <source>
        <dbReference type="Proteomes" id="UP001201980"/>
    </source>
</evidence>
<feature type="domain" description="DEK-C" evidence="3">
    <location>
        <begin position="297"/>
        <end position="352"/>
    </location>
</feature>
<dbReference type="CDD" id="cd10567">
    <property type="entry name" value="SWIB-MDM2_like"/>
    <property type="match status" value="1"/>
</dbReference>
<dbReference type="PROSITE" id="PS51925">
    <property type="entry name" value="SWIB_MDM2"/>
    <property type="match status" value="1"/>
</dbReference>
<dbReference type="Proteomes" id="UP001201980">
    <property type="component" value="Unassembled WGS sequence"/>
</dbReference>
<evidence type="ECO:0000256" key="1">
    <source>
        <dbReference type="SAM" id="MobiDB-lite"/>
    </source>
</evidence>
<reference evidence="4" key="1">
    <citation type="submission" date="2022-07" db="EMBL/GenBank/DDBJ databases">
        <title>Draft genome sequence of Zalerion maritima ATCC 34329, a (micro)plastics degrading marine fungus.</title>
        <authorList>
            <person name="Paco A."/>
            <person name="Goncalves M.F.M."/>
            <person name="Rocha-Santos T.A.P."/>
            <person name="Alves A."/>
        </authorList>
    </citation>
    <scope>NUCLEOTIDE SEQUENCE</scope>
    <source>
        <strain evidence="4">ATCC 34329</strain>
    </source>
</reference>
<sequence>MGRLLLDASLIYFLSQGHCKPPPALFCVRQSPTSPTPHRPPLTSASPRQPTLPPHATICPRVCLATGSSNLRTLPAHFGCISSSIADSLCFPAWRATGSADFGDIFFDSLYLLTHAAWLETIQRTRQTNISTSSAIGPASFDGLVGYRRRGPSPSLKNALEAFFIPSHRFIDTSNSSLYRKVNLALVASGFALITWNCGPLLPRVDHSSLALNINSFSLFLQAPAHKPVFGSASLVAATPFRNLKRTPTTSPQPWRITGPQNHPTHCQTPNQGGSHAQLLQHRDHPLRQSISLLETASHNVGPTRIIDEILLASDLSTVTRKKIRSGLEQRVDTDLSAQKNAVKLLIENRFDVASNQAPSSLATPDEPTYSPAKRSHEDYEEEDDAEGEDETPAPVPIRKKQKRESSIEDQDARLAAQLQAEENNLGRVRKTRGGGAAKPAKKVGKKVARKKSKPKVEDSDAEGAAEKPKRNTGFQKPFNLSFPLSELVGGEQMSRPQVVKKIWEHIKANDLQDPSDKRHINCDDKMTAVFKTNRVHMFSMNKMLGAHLYPLDEADFQALQAPDQVQPVKAVKAEVKDEEAE</sequence>
<accession>A0AAD5RVI1</accession>
<feature type="domain" description="DM2" evidence="2">
    <location>
        <begin position="474"/>
        <end position="551"/>
    </location>
</feature>
<feature type="compositionally biased region" description="Basic and acidic residues" evidence="1">
    <location>
        <begin position="455"/>
        <end position="470"/>
    </location>
</feature>
<evidence type="ECO:0000259" key="2">
    <source>
        <dbReference type="PROSITE" id="PS51925"/>
    </source>
</evidence>
<protein>
    <submittedName>
        <fullName evidence="4">Upstream activation factor subunit spp27</fullName>
    </submittedName>
</protein>
<comment type="caution">
    <text evidence="4">The sequence shown here is derived from an EMBL/GenBank/DDBJ whole genome shotgun (WGS) entry which is preliminary data.</text>
</comment>
<dbReference type="AlphaFoldDB" id="A0AAD5RVI1"/>
<feature type="compositionally biased region" description="Acidic residues" evidence="1">
    <location>
        <begin position="379"/>
        <end position="392"/>
    </location>
</feature>
<dbReference type="Pfam" id="PF02201">
    <property type="entry name" value="SWIB"/>
    <property type="match status" value="1"/>
</dbReference>
<feature type="compositionally biased region" description="Low complexity" evidence="1">
    <location>
        <begin position="414"/>
        <end position="423"/>
    </location>
</feature>
<dbReference type="EMBL" id="JAKWBI020000178">
    <property type="protein sequence ID" value="KAJ2900150.1"/>
    <property type="molecule type" value="Genomic_DNA"/>
</dbReference>
<feature type="region of interest" description="Disordered" evidence="1">
    <location>
        <begin position="30"/>
        <end position="53"/>
    </location>
</feature>
<organism evidence="4 5">
    <name type="scientific">Zalerion maritima</name>
    <dbReference type="NCBI Taxonomy" id="339359"/>
    <lineage>
        <taxon>Eukaryota</taxon>
        <taxon>Fungi</taxon>
        <taxon>Dikarya</taxon>
        <taxon>Ascomycota</taxon>
        <taxon>Pezizomycotina</taxon>
        <taxon>Sordariomycetes</taxon>
        <taxon>Lulworthiomycetidae</taxon>
        <taxon>Lulworthiales</taxon>
        <taxon>Lulworthiaceae</taxon>
        <taxon>Zalerion</taxon>
    </lineage>
</organism>
<dbReference type="InterPro" id="IPR003121">
    <property type="entry name" value="SWIB_MDM2_domain"/>
</dbReference>
<dbReference type="InterPro" id="IPR036885">
    <property type="entry name" value="SWIB_MDM2_dom_sf"/>
</dbReference>
<dbReference type="Pfam" id="PF08766">
    <property type="entry name" value="DEK_C"/>
    <property type="match status" value="1"/>
</dbReference>
<dbReference type="SUPFAM" id="SSF47592">
    <property type="entry name" value="SWIB/MDM2 domain"/>
    <property type="match status" value="1"/>
</dbReference>
<dbReference type="PROSITE" id="PS51998">
    <property type="entry name" value="DEK_C"/>
    <property type="match status" value="1"/>
</dbReference>
<feature type="compositionally biased region" description="Basic residues" evidence="1">
    <location>
        <begin position="440"/>
        <end position="454"/>
    </location>
</feature>
<keyword evidence="5" id="KW-1185">Reference proteome</keyword>
<feature type="compositionally biased region" description="Basic and acidic residues" evidence="1">
    <location>
        <begin position="404"/>
        <end position="413"/>
    </location>
</feature>
<dbReference type="PANTHER" id="PTHR13844">
    <property type="entry name" value="SWI/SNF-RELATED MATRIX-ASSOCIATED ACTIN-DEPENDENT REGULATOR OF CHROMATIN SUBFAMILY D"/>
    <property type="match status" value="1"/>
</dbReference>
<dbReference type="SUPFAM" id="SSF109715">
    <property type="entry name" value="DEK C-terminal domain"/>
    <property type="match status" value="1"/>
</dbReference>
<gene>
    <name evidence="4" type="ORF">MKZ38_002564</name>
</gene>
<feature type="region of interest" description="Disordered" evidence="1">
    <location>
        <begin position="357"/>
        <end position="478"/>
    </location>
</feature>
<dbReference type="Gene3D" id="1.10.245.10">
    <property type="entry name" value="SWIB/MDM2 domain"/>
    <property type="match status" value="1"/>
</dbReference>
<name>A0AAD5RVI1_9PEZI</name>